<evidence type="ECO:0000313" key="1">
    <source>
        <dbReference type="EMBL" id="MBW48230.1"/>
    </source>
</evidence>
<reference evidence="1" key="1">
    <citation type="submission" date="2018-01" db="EMBL/GenBank/DDBJ databases">
        <title>An insight into the sialome of Amazonian anophelines.</title>
        <authorList>
            <person name="Ribeiro J.M."/>
            <person name="Scarpassa V."/>
            <person name="Calvo E."/>
        </authorList>
    </citation>
    <scope>NUCLEOTIDE SEQUENCE</scope>
    <source>
        <tissue evidence="1">Salivary glands</tissue>
    </source>
</reference>
<dbReference type="AlphaFoldDB" id="A0A2M4B5F9"/>
<proteinExistence type="predicted"/>
<sequence>MMSLVHAILNVRFVFGIKTFMLSRPRLPRRTERAAFGQRIPLNQGSRPCIGKTPSITINESFTSPASIELIERFCENQPTNHYLNRRQPYRPAAAAAQQTTDGSTIKFEYFIAIARAYPLTFTHQSAISRAWNVREVGVRSRARAREIVQNPPDWISRFVAKIAVSSGPRLLR</sequence>
<organism evidence="1">
    <name type="scientific">Anopheles triannulatus</name>
    <dbReference type="NCBI Taxonomy" id="58253"/>
    <lineage>
        <taxon>Eukaryota</taxon>
        <taxon>Metazoa</taxon>
        <taxon>Ecdysozoa</taxon>
        <taxon>Arthropoda</taxon>
        <taxon>Hexapoda</taxon>
        <taxon>Insecta</taxon>
        <taxon>Pterygota</taxon>
        <taxon>Neoptera</taxon>
        <taxon>Endopterygota</taxon>
        <taxon>Diptera</taxon>
        <taxon>Nematocera</taxon>
        <taxon>Culicoidea</taxon>
        <taxon>Culicidae</taxon>
        <taxon>Anophelinae</taxon>
        <taxon>Anopheles</taxon>
    </lineage>
</organism>
<dbReference type="EMBL" id="GGFK01014909">
    <property type="protein sequence ID" value="MBW48230.1"/>
    <property type="molecule type" value="Transcribed_RNA"/>
</dbReference>
<name>A0A2M4B5F9_9DIPT</name>
<protein>
    <submittedName>
        <fullName evidence="1">Putative secreted protein</fullName>
    </submittedName>
</protein>
<accession>A0A2M4B5F9</accession>